<dbReference type="SUPFAM" id="SSF51905">
    <property type="entry name" value="FAD/NAD(P)-binding domain"/>
    <property type="match status" value="1"/>
</dbReference>
<gene>
    <name evidence="5" type="ORF">K470DRAFT_220909</name>
</gene>
<name>A0A6A7BV54_9PEZI</name>
<evidence type="ECO:0000256" key="1">
    <source>
        <dbReference type="ARBA" id="ARBA00022630"/>
    </source>
</evidence>
<dbReference type="AlphaFoldDB" id="A0A6A7BV54"/>
<dbReference type="InterPro" id="IPR036188">
    <property type="entry name" value="FAD/NAD-bd_sf"/>
</dbReference>
<keyword evidence="1" id="KW-0285">Flavoprotein</keyword>
<keyword evidence="6" id="KW-1185">Reference proteome</keyword>
<reference evidence="5" key="1">
    <citation type="journal article" date="2020" name="Stud. Mycol.">
        <title>101 Dothideomycetes genomes: a test case for predicting lifestyles and emergence of pathogens.</title>
        <authorList>
            <person name="Haridas S."/>
            <person name="Albert R."/>
            <person name="Binder M."/>
            <person name="Bloem J."/>
            <person name="Labutti K."/>
            <person name="Salamov A."/>
            <person name="Andreopoulos B."/>
            <person name="Baker S."/>
            <person name="Barry K."/>
            <person name="Bills G."/>
            <person name="Bluhm B."/>
            <person name="Cannon C."/>
            <person name="Castanera R."/>
            <person name="Culley D."/>
            <person name="Daum C."/>
            <person name="Ezra D."/>
            <person name="Gonzalez J."/>
            <person name="Henrissat B."/>
            <person name="Kuo A."/>
            <person name="Liang C."/>
            <person name="Lipzen A."/>
            <person name="Lutzoni F."/>
            <person name="Magnuson J."/>
            <person name="Mondo S."/>
            <person name="Nolan M."/>
            <person name="Ohm R."/>
            <person name="Pangilinan J."/>
            <person name="Park H.-J."/>
            <person name="Ramirez L."/>
            <person name="Alfaro M."/>
            <person name="Sun H."/>
            <person name="Tritt A."/>
            <person name="Yoshinaga Y."/>
            <person name="Zwiers L.-H."/>
            <person name="Turgeon B."/>
            <person name="Goodwin S."/>
            <person name="Spatafora J."/>
            <person name="Crous P."/>
            <person name="Grigoriev I."/>
        </authorList>
    </citation>
    <scope>NUCLEOTIDE SEQUENCE</scope>
    <source>
        <strain evidence="5">CBS 480.64</strain>
    </source>
</reference>
<evidence type="ECO:0000256" key="3">
    <source>
        <dbReference type="ARBA" id="ARBA00023002"/>
    </source>
</evidence>
<evidence type="ECO:0000313" key="6">
    <source>
        <dbReference type="Proteomes" id="UP000799421"/>
    </source>
</evidence>
<keyword evidence="3" id="KW-0560">Oxidoreductase</keyword>
<sequence length="633" mass="70747">MHSPPVVETPYLIVGAGPAGAALACFLSSHGLKGIIISAAEGTAKEPRAHITNPATVECLRDIGLQEEALKASTSGDYLGMVRWCHDMVGEEYGRAPAWQSNPEAKLQFTRASPCEFIDLPQSLLEPILVRRAAGGGWKVRFNTRFVKYERSSPQEPFYTEVLDETLNQPFIIKSKYLFGCDGAGSRVVKQLDLPLSKRPGQGHAMNIVVEADLSPFMENRKGFLHWIVQPEQDCPLWARMTVARMIRPWHEWMFVIVLPPTTEELAALPSDEEILGYMSKWIGDDSIPIKILSKSKWRVNDTIAKRYDDGSRRIFGLGDAVHRHPPHNGLGSNTCIQDGYNLAWKVAYVEKGLAHENLLDSYSAERQPIGKKVVQKSNTTVSTMFGVWKAMGILLDDVNERKAHFEQLSAPNETGKMYRQQFEQGISRVRSEFTTLGIHMNQQYQSAAIISRDEKELAPDWPWEEYIKNLQRSTYPGHKLPHAILFNRVSSQGQISTIDLAGHGAFCVITGVGGDAWKTAAKNISARLGIPFNAYSIGWKQDWEDLYGDWSRLREIEEDGCLLCRPDRTIAWRSMVMRDDAAEFLLDVVKAVLEIEDASLTDGGIGGTSLTKKGIEGTPLTNKEKEQISCSK</sequence>
<evidence type="ECO:0000259" key="4">
    <source>
        <dbReference type="Pfam" id="PF01494"/>
    </source>
</evidence>
<dbReference type="Gene3D" id="3.50.50.60">
    <property type="entry name" value="FAD/NAD(P)-binding domain"/>
    <property type="match status" value="1"/>
</dbReference>
<dbReference type="Gene3D" id="3.40.30.120">
    <property type="match status" value="1"/>
</dbReference>
<dbReference type="EMBL" id="MU006006">
    <property type="protein sequence ID" value="KAF2858609.1"/>
    <property type="molecule type" value="Genomic_DNA"/>
</dbReference>
<dbReference type="InterPro" id="IPR050641">
    <property type="entry name" value="RIFMO-like"/>
</dbReference>
<accession>A0A6A7BV54</accession>
<dbReference type="PANTHER" id="PTHR43004:SF8">
    <property type="entry name" value="FAD-BINDING DOMAIN-CONTAINING PROTEIN-RELATED"/>
    <property type="match status" value="1"/>
</dbReference>
<dbReference type="OrthoDB" id="2690153at2759"/>
<feature type="domain" description="FAD-binding" evidence="4">
    <location>
        <begin position="9"/>
        <end position="378"/>
    </location>
</feature>
<organism evidence="5 6">
    <name type="scientific">Piedraia hortae CBS 480.64</name>
    <dbReference type="NCBI Taxonomy" id="1314780"/>
    <lineage>
        <taxon>Eukaryota</taxon>
        <taxon>Fungi</taxon>
        <taxon>Dikarya</taxon>
        <taxon>Ascomycota</taxon>
        <taxon>Pezizomycotina</taxon>
        <taxon>Dothideomycetes</taxon>
        <taxon>Dothideomycetidae</taxon>
        <taxon>Capnodiales</taxon>
        <taxon>Piedraiaceae</taxon>
        <taxon>Piedraia</taxon>
    </lineage>
</organism>
<proteinExistence type="predicted"/>
<dbReference type="Pfam" id="PF01494">
    <property type="entry name" value="FAD_binding_3"/>
    <property type="match status" value="1"/>
</dbReference>
<dbReference type="InterPro" id="IPR002938">
    <property type="entry name" value="FAD-bd"/>
</dbReference>
<dbReference type="PANTHER" id="PTHR43004">
    <property type="entry name" value="TRK SYSTEM POTASSIUM UPTAKE PROTEIN"/>
    <property type="match status" value="1"/>
</dbReference>
<dbReference type="Gene3D" id="3.30.9.10">
    <property type="entry name" value="D-Amino Acid Oxidase, subunit A, domain 2"/>
    <property type="match status" value="1"/>
</dbReference>
<evidence type="ECO:0000256" key="2">
    <source>
        <dbReference type="ARBA" id="ARBA00022827"/>
    </source>
</evidence>
<dbReference type="Proteomes" id="UP000799421">
    <property type="component" value="Unassembled WGS sequence"/>
</dbReference>
<dbReference type="Pfam" id="PF21274">
    <property type="entry name" value="Rng_hyd_C"/>
    <property type="match status" value="1"/>
</dbReference>
<dbReference type="PRINTS" id="PR00420">
    <property type="entry name" value="RNGMNOXGNASE"/>
</dbReference>
<evidence type="ECO:0000313" key="5">
    <source>
        <dbReference type="EMBL" id="KAF2858609.1"/>
    </source>
</evidence>
<dbReference type="GO" id="GO:0016709">
    <property type="term" value="F:oxidoreductase activity, acting on paired donors, with incorporation or reduction of molecular oxygen, NAD(P)H as one donor, and incorporation of one atom of oxygen"/>
    <property type="evidence" value="ECO:0007669"/>
    <property type="project" value="UniProtKB-ARBA"/>
</dbReference>
<keyword evidence="2" id="KW-0274">FAD</keyword>
<protein>
    <recommendedName>
        <fullName evidence="4">FAD-binding domain-containing protein</fullName>
    </recommendedName>
</protein>
<dbReference type="GO" id="GO:0071949">
    <property type="term" value="F:FAD binding"/>
    <property type="evidence" value="ECO:0007669"/>
    <property type="project" value="InterPro"/>
</dbReference>